<organism evidence="3 4">
    <name type="scientific">Spodoptera exigua</name>
    <name type="common">Beet armyworm</name>
    <name type="synonym">Noctua fulgens</name>
    <dbReference type="NCBI Taxonomy" id="7107"/>
    <lineage>
        <taxon>Eukaryota</taxon>
        <taxon>Metazoa</taxon>
        <taxon>Ecdysozoa</taxon>
        <taxon>Arthropoda</taxon>
        <taxon>Hexapoda</taxon>
        <taxon>Insecta</taxon>
        <taxon>Pterygota</taxon>
        <taxon>Neoptera</taxon>
        <taxon>Endopterygota</taxon>
        <taxon>Lepidoptera</taxon>
        <taxon>Glossata</taxon>
        <taxon>Ditrysia</taxon>
        <taxon>Noctuoidea</taxon>
        <taxon>Noctuidae</taxon>
        <taxon>Amphipyrinae</taxon>
        <taxon>Spodoptera</taxon>
    </lineage>
</organism>
<dbReference type="InterPro" id="IPR036273">
    <property type="entry name" value="CRAL/TRIO_N_dom_sf"/>
</dbReference>
<dbReference type="SMART" id="SM00516">
    <property type="entry name" value="SEC14"/>
    <property type="match status" value="2"/>
</dbReference>
<name>A0A835GCR6_SPOEX</name>
<gene>
    <name evidence="3" type="ORF">HW555_007574</name>
</gene>
<dbReference type="Pfam" id="PF00650">
    <property type="entry name" value="CRAL_TRIO"/>
    <property type="match status" value="2"/>
</dbReference>
<dbReference type="SUPFAM" id="SSF46938">
    <property type="entry name" value="CRAL/TRIO N-terminal domain"/>
    <property type="match status" value="2"/>
</dbReference>
<dbReference type="GO" id="GO:0016020">
    <property type="term" value="C:membrane"/>
    <property type="evidence" value="ECO:0007669"/>
    <property type="project" value="TreeGrafter"/>
</dbReference>
<comment type="caution">
    <text evidence="3">The sequence shown here is derived from an EMBL/GenBank/DDBJ whole genome shotgun (WGS) entry which is preliminary data.</text>
</comment>
<dbReference type="InterPro" id="IPR011074">
    <property type="entry name" value="CRAL/TRIO_N_dom"/>
</dbReference>
<keyword evidence="4" id="KW-1185">Reference proteome</keyword>
<protein>
    <recommendedName>
        <fullName evidence="2">CRAL-TRIO domain-containing protein</fullName>
    </recommendedName>
</protein>
<dbReference type="PANTHER" id="PTHR10174:SF216">
    <property type="entry name" value="CRAL-TRIO DOMAIN-CONTAINING PROTEIN-RELATED"/>
    <property type="match status" value="1"/>
</dbReference>
<evidence type="ECO:0000256" key="1">
    <source>
        <dbReference type="SAM" id="MobiDB-lite"/>
    </source>
</evidence>
<dbReference type="InterPro" id="IPR036865">
    <property type="entry name" value="CRAL-TRIO_dom_sf"/>
</dbReference>
<dbReference type="Gene3D" id="1.20.5.1200">
    <property type="entry name" value="Alpha-tocopherol transfer"/>
    <property type="match status" value="2"/>
</dbReference>
<dbReference type="Gene3D" id="1.10.8.20">
    <property type="entry name" value="N-terminal domain of phosphatidylinositol transfer protein sec14p"/>
    <property type="match status" value="2"/>
</dbReference>
<dbReference type="InterPro" id="IPR001251">
    <property type="entry name" value="CRAL-TRIO_dom"/>
</dbReference>
<sequence>MITIEVEQRLCLSSDWRVGFVSERWYVITVCALSVCRYGRTYSAPNDSTMIRELTPELAEIAKKELNENPKQIANDLQHLKNWIAKQPHLKARTEDQWLIAFLRGCKFSLERVKKKLDLYYTLRTTAPEITLRIKPTDPKFLEFFRLGTCLILPNPKDKLCPRVLLIRCGRYDPSEHNVGEVMCMLYYLVQIMVLEDDIACVLGIKIVTDYVGVTMSHFVQGTPSMLKKMVAVSQDSMPLRLKGSHHINLPSGVEKVITVIQGFLNEKARQRLRIHKNQEELMEDIPKEVVPPEYGGTGPSIPELTEYWVEQVQTIPGLDESFIRGLVIINDKIHKMALRPLPPGLKKVAEKELNEKPKRVKSDILTLREWLRKQPHLQSVQPTDQWLIGFLRGGKYSLERAKEKFDMYYTLKSVIPEFFANRDPSGAKVQEILKLGAFLPLKNCAGEDEPRISIVRIGVFDPSKYHLSDLIKTALMVTEILMLEDDNFSVAGEVLIIDMKDVGISVLSQWTPALAKKVISSFEKGLPIRVKGAHILNTPGGFETAFKIFKAFLTDKLKKRIRVHNQNYPAMYKTIPKSILPVEYGGTDGTLQELIDHWKAKVESYRDWFLKQEEARSEESKRPGCPKNSSNLFGVEGSFRRLEVD</sequence>
<reference evidence="3" key="1">
    <citation type="submission" date="2020-08" db="EMBL/GenBank/DDBJ databases">
        <title>Spodoptera exigua strain:BAW_Kor-Di-RS1 Genome sequencing and assembly.</title>
        <authorList>
            <person name="Kim J."/>
            <person name="Nam H.Y."/>
            <person name="Kwon M."/>
            <person name="Choi J.H."/>
            <person name="Cho S.R."/>
            <person name="Kim G.-H."/>
        </authorList>
    </citation>
    <scope>NUCLEOTIDE SEQUENCE</scope>
    <source>
        <strain evidence="3">BAW_Kor-Di-RS1</strain>
        <tissue evidence="3">Whole-body</tissue>
    </source>
</reference>
<dbReference type="CDD" id="cd00170">
    <property type="entry name" value="SEC14"/>
    <property type="match status" value="2"/>
</dbReference>
<evidence type="ECO:0000313" key="4">
    <source>
        <dbReference type="Proteomes" id="UP000648187"/>
    </source>
</evidence>
<dbReference type="SUPFAM" id="SSF52087">
    <property type="entry name" value="CRAL/TRIO domain"/>
    <property type="match status" value="2"/>
</dbReference>
<dbReference type="Proteomes" id="UP000648187">
    <property type="component" value="Unassembled WGS sequence"/>
</dbReference>
<dbReference type="PANTHER" id="PTHR10174">
    <property type="entry name" value="ALPHA-TOCOPHEROL TRANSFER PROTEIN-RELATED"/>
    <property type="match status" value="1"/>
</dbReference>
<evidence type="ECO:0000259" key="2">
    <source>
        <dbReference type="PROSITE" id="PS50191"/>
    </source>
</evidence>
<dbReference type="GO" id="GO:1902936">
    <property type="term" value="F:phosphatidylinositol bisphosphate binding"/>
    <property type="evidence" value="ECO:0007669"/>
    <property type="project" value="TreeGrafter"/>
</dbReference>
<dbReference type="PROSITE" id="PS50191">
    <property type="entry name" value="CRAL_TRIO"/>
    <property type="match status" value="2"/>
</dbReference>
<evidence type="ECO:0000313" key="3">
    <source>
        <dbReference type="EMBL" id="KAF9414567.1"/>
    </source>
</evidence>
<dbReference type="AlphaFoldDB" id="A0A835GCR6"/>
<dbReference type="PRINTS" id="PR00180">
    <property type="entry name" value="CRETINALDHBP"/>
</dbReference>
<accession>A0A835GCR6</accession>
<dbReference type="Gene3D" id="3.40.525.10">
    <property type="entry name" value="CRAL-TRIO lipid binding domain"/>
    <property type="match status" value="2"/>
</dbReference>
<dbReference type="SMART" id="SM01100">
    <property type="entry name" value="CRAL_TRIO_N"/>
    <property type="match status" value="2"/>
</dbReference>
<dbReference type="EMBL" id="JACKWZ010000130">
    <property type="protein sequence ID" value="KAF9414567.1"/>
    <property type="molecule type" value="Genomic_DNA"/>
</dbReference>
<feature type="domain" description="CRAL-TRIO" evidence="2">
    <location>
        <begin position="427"/>
        <end position="593"/>
    </location>
</feature>
<proteinExistence type="predicted"/>
<feature type="domain" description="CRAL-TRIO" evidence="2">
    <location>
        <begin position="138"/>
        <end position="303"/>
    </location>
</feature>
<feature type="region of interest" description="Disordered" evidence="1">
    <location>
        <begin position="617"/>
        <end position="646"/>
    </location>
</feature>